<feature type="compositionally biased region" description="Polar residues" evidence="4">
    <location>
        <begin position="437"/>
        <end position="447"/>
    </location>
</feature>
<reference evidence="6 7" key="1">
    <citation type="submission" date="2019-10" db="EMBL/GenBank/DDBJ databases">
        <authorList>
            <person name="Palmer J.M."/>
        </authorList>
    </citation>
    <scope>NUCLEOTIDE SEQUENCE [LARGE SCALE GENOMIC DNA]</scope>
    <source>
        <strain evidence="6 7">TWF696</strain>
    </source>
</reference>
<dbReference type="Pfam" id="PF00076">
    <property type="entry name" value="RRM_1"/>
    <property type="match status" value="2"/>
</dbReference>
<dbReference type="SMART" id="SM00360">
    <property type="entry name" value="RRM"/>
    <property type="match status" value="2"/>
</dbReference>
<feature type="compositionally biased region" description="Polar residues" evidence="4">
    <location>
        <begin position="480"/>
        <end position="507"/>
    </location>
</feature>
<evidence type="ECO:0000259" key="5">
    <source>
        <dbReference type="PROSITE" id="PS50102"/>
    </source>
</evidence>
<gene>
    <name evidence="6" type="ORF">TWF696_003122</name>
</gene>
<protein>
    <recommendedName>
        <fullName evidence="5">RRM domain-containing protein</fullName>
    </recommendedName>
</protein>
<evidence type="ECO:0000256" key="1">
    <source>
        <dbReference type="ARBA" id="ARBA00022737"/>
    </source>
</evidence>
<dbReference type="InterPro" id="IPR012677">
    <property type="entry name" value="Nucleotide-bd_a/b_plait_sf"/>
</dbReference>
<dbReference type="SUPFAM" id="SSF54928">
    <property type="entry name" value="RNA-binding domain, RBD"/>
    <property type="match status" value="2"/>
</dbReference>
<evidence type="ECO:0000256" key="4">
    <source>
        <dbReference type="SAM" id="MobiDB-lite"/>
    </source>
</evidence>
<dbReference type="PANTHER" id="PTHR24012">
    <property type="entry name" value="RNA BINDING PROTEIN"/>
    <property type="match status" value="1"/>
</dbReference>
<evidence type="ECO:0000256" key="3">
    <source>
        <dbReference type="PROSITE-ProRule" id="PRU00176"/>
    </source>
</evidence>
<dbReference type="InterPro" id="IPR035979">
    <property type="entry name" value="RBD_domain_sf"/>
</dbReference>
<dbReference type="AlphaFoldDB" id="A0AAV9U212"/>
<feature type="region of interest" description="Disordered" evidence="4">
    <location>
        <begin position="432"/>
        <end position="522"/>
    </location>
</feature>
<feature type="compositionally biased region" description="Polar residues" evidence="4">
    <location>
        <begin position="172"/>
        <end position="188"/>
    </location>
</feature>
<feature type="region of interest" description="Disordered" evidence="4">
    <location>
        <begin position="216"/>
        <end position="241"/>
    </location>
</feature>
<feature type="domain" description="RRM" evidence="5">
    <location>
        <begin position="334"/>
        <end position="415"/>
    </location>
</feature>
<feature type="region of interest" description="Disordered" evidence="4">
    <location>
        <begin position="172"/>
        <end position="202"/>
    </location>
</feature>
<feature type="domain" description="RRM" evidence="5">
    <location>
        <begin position="245"/>
        <end position="319"/>
    </location>
</feature>
<comment type="caution">
    <text evidence="6">The sequence shown here is derived from an EMBL/GenBank/DDBJ whole genome shotgun (WGS) entry which is preliminary data.</text>
</comment>
<feature type="region of interest" description="Disordered" evidence="4">
    <location>
        <begin position="1"/>
        <end position="51"/>
    </location>
</feature>
<dbReference type="Proteomes" id="UP001375240">
    <property type="component" value="Unassembled WGS sequence"/>
</dbReference>
<keyword evidence="2 3" id="KW-0694">RNA-binding</keyword>
<feature type="compositionally biased region" description="Basic and acidic residues" evidence="4">
    <location>
        <begin position="1"/>
        <end position="11"/>
    </location>
</feature>
<dbReference type="EMBL" id="JAVHNQ010000015">
    <property type="protein sequence ID" value="KAK6332406.1"/>
    <property type="molecule type" value="Genomic_DNA"/>
</dbReference>
<organism evidence="6 7">
    <name type="scientific">Orbilia brochopaga</name>
    <dbReference type="NCBI Taxonomy" id="3140254"/>
    <lineage>
        <taxon>Eukaryota</taxon>
        <taxon>Fungi</taxon>
        <taxon>Dikarya</taxon>
        <taxon>Ascomycota</taxon>
        <taxon>Pezizomycotina</taxon>
        <taxon>Orbiliomycetes</taxon>
        <taxon>Orbiliales</taxon>
        <taxon>Orbiliaceae</taxon>
        <taxon>Orbilia</taxon>
    </lineage>
</organism>
<name>A0AAV9U212_9PEZI</name>
<keyword evidence="7" id="KW-1185">Reference proteome</keyword>
<sequence length="522" mass="58077">MDPKKSQDRDGKRRGKHAGVADCRRTGASGYAKHGGPRTTFHPYPLDRPRAQLPLTTNTRSASQILEGRVYQRASNRFYGPPKPEFMGTGLMSDSHYSRTLLPIVHHQVPVNSHYMPPHFPFPSAGLPHHHPTAPLLHNHISTGQPQYFVDPYTITYPPIATSIAQPGNFSSHIPQATAANKTSNKLSGSKDKRDPSTIELPMATRSTRCSPVIARTPVKNPSCDDEQYYPSDVSERDGDDGEAVNVYIKGLPVDMTDKRLSDIVAPYGDVISSKAIIDRPHGICKGYGFAKYTTKEAAKACMRGLEQTHNFEATIARDSFYAKLKEAGDPGSTKLYVSNIPTNWSEGQILDIFNGYKYGGRHLLFEKCSGAFRGVAFIDFIERRVCDEIIEKLNGFNFGQPNHHLTLSVRYADTKKQREIKRELEAFIRGYPKNHAPTQYTQSQRPSLDGHHGGHHADKKPSRRNTSAPSGYAPYYTPSRPSCSKNQKHGTQSALTKPNWRSTKIPINSPPTPPQSETGEF</sequence>
<evidence type="ECO:0000313" key="7">
    <source>
        <dbReference type="Proteomes" id="UP001375240"/>
    </source>
</evidence>
<dbReference type="GO" id="GO:0003723">
    <property type="term" value="F:RNA binding"/>
    <property type="evidence" value="ECO:0007669"/>
    <property type="project" value="UniProtKB-UniRule"/>
</dbReference>
<dbReference type="Gene3D" id="3.30.70.330">
    <property type="match status" value="2"/>
</dbReference>
<feature type="compositionally biased region" description="Basic and acidic residues" evidence="4">
    <location>
        <begin position="449"/>
        <end position="461"/>
    </location>
</feature>
<accession>A0AAV9U212</accession>
<dbReference type="PROSITE" id="PS50102">
    <property type="entry name" value="RRM"/>
    <property type="match status" value="2"/>
</dbReference>
<dbReference type="InterPro" id="IPR000504">
    <property type="entry name" value="RRM_dom"/>
</dbReference>
<proteinExistence type="predicted"/>
<evidence type="ECO:0000313" key="6">
    <source>
        <dbReference type="EMBL" id="KAK6332406.1"/>
    </source>
</evidence>
<keyword evidence="1" id="KW-0677">Repeat</keyword>
<evidence type="ECO:0000256" key="2">
    <source>
        <dbReference type="ARBA" id="ARBA00022884"/>
    </source>
</evidence>